<reference evidence="10 11" key="1">
    <citation type="submission" date="2021-06" db="EMBL/GenBank/DDBJ databases">
        <authorList>
            <person name="Kallberg Y."/>
            <person name="Tangrot J."/>
            <person name="Rosling A."/>
        </authorList>
    </citation>
    <scope>NUCLEOTIDE SEQUENCE [LARGE SCALE GENOMIC DNA]</scope>
    <source>
        <strain evidence="10 11">120-4 pot B 10/14</strain>
    </source>
</reference>
<evidence type="ECO:0000256" key="3">
    <source>
        <dbReference type="ARBA" id="ARBA00022502"/>
    </source>
</evidence>
<feature type="transmembrane region" description="Helical" evidence="9">
    <location>
        <begin position="33"/>
        <end position="53"/>
    </location>
</feature>
<evidence type="ECO:0000256" key="9">
    <source>
        <dbReference type="SAM" id="Phobius"/>
    </source>
</evidence>
<organism evidence="10 11">
    <name type="scientific">Gigaspora margarita</name>
    <dbReference type="NCBI Taxonomy" id="4874"/>
    <lineage>
        <taxon>Eukaryota</taxon>
        <taxon>Fungi</taxon>
        <taxon>Fungi incertae sedis</taxon>
        <taxon>Mucoromycota</taxon>
        <taxon>Glomeromycotina</taxon>
        <taxon>Glomeromycetes</taxon>
        <taxon>Diversisporales</taxon>
        <taxon>Gigasporaceae</taxon>
        <taxon>Gigaspora</taxon>
    </lineage>
</organism>
<gene>
    <name evidence="10" type="ORF">GMARGA_LOCUS2469</name>
</gene>
<name>A0ABM8W2A3_GIGMA</name>
<accession>A0ABM8W2A3</accession>
<evidence type="ECO:0000256" key="4">
    <source>
        <dbReference type="ARBA" id="ARBA00022692"/>
    </source>
</evidence>
<feature type="transmembrane region" description="Helical" evidence="9">
    <location>
        <begin position="150"/>
        <end position="171"/>
    </location>
</feature>
<keyword evidence="5" id="KW-0256">Endoplasmic reticulum</keyword>
<keyword evidence="6 9" id="KW-1133">Transmembrane helix</keyword>
<comment type="subcellular location">
    <subcellularLocation>
        <location evidence="1">Endoplasmic reticulum membrane</location>
        <topology evidence="1">Multi-pass membrane protein</topology>
    </subcellularLocation>
</comment>
<sequence length="217" mass="24301">MSQRDKPSSSTSPNEIVPPPFHNSSTITKFHPISHTLITITQLILSTLCLLYIPSTKLLDDPVRCLNVTTMTLFFVQFLIESSRWLLYLQGDGIETNKSIKAMLKNLIEHKGENFAHALWITLFGAFMFHLIAIVFGAPAIDPESIPEKLIYYTTVATVVGAWLGAIVIPLDWDRPWQVWPIPCVIGGFVGHIVGSIISLFVCYFSGEGDNIQKKRE</sequence>
<dbReference type="EMBL" id="CAJVQB010000775">
    <property type="protein sequence ID" value="CAG8506653.1"/>
    <property type="molecule type" value="Genomic_DNA"/>
</dbReference>
<evidence type="ECO:0000313" key="11">
    <source>
        <dbReference type="Proteomes" id="UP000789901"/>
    </source>
</evidence>
<feature type="transmembrane region" description="Helical" evidence="9">
    <location>
        <begin position="177"/>
        <end position="206"/>
    </location>
</feature>
<keyword evidence="11" id="KW-1185">Reference proteome</keyword>
<dbReference type="InterPro" id="IPR009580">
    <property type="entry name" value="GPI_biosynthesis_protein_Pig-F"/>
</dbReference>
<keyword evidence="4 9" id="KW-0812">Transmembrane</keyword>
<dbReference type="Pfam" id="PF06699">
    <property type="entry name" value="PIG-F"/>
    <property type="match status" value="1"/>
</dbReference>
<evidence type="ECO:0000256" key="5">
    <source>
        <dbReference type="ARBA" id="ARBA00022824"/>
    </source>
</evidence>
<evidence type="ECO:0000313" key="10">
    <source>
        <dbReference type="EMBL" id="CAG8506653.1"/>
    </source>
</evidence>
<comment type="pathway">
    <text evidence="2">Glycolipid biosynthesis; glycosylphosphatidylinositol-anchor biosynthesis.</text>
</comment>
<feature type="transmembrane region" description="Helical" evidence="9">
    <location>
        <begin position="65"/>
        <end position="87"/>
    </location>
</feature>
<dbReference type="Proteomes" id="UP000789901">
    <property type="component" value="Unassembled WGS sequence"/>
</dbReference>
<evidence type="ECO:0000256" key="1">
    <source>
        <dbReference type="ARBA" id="ARBA00004477"/>
    </source>
</evidence>
<feature type="region of interest" description="Disordered" evidence="8">
    <location>
        <begin position="1"/>
        <end position="20"/>
    </location>
</feature>
<protein>
    <submittedName>
        <fullName evidence="10">35474_t:CDS:1</fullName>
    </submittedName>
</protein>
<comment type="caution">
    <text evidence="10">The sequence shown here is derived from an EMBL/GenBank/DDBJ whole genome shotgun (WGS) entry which is preliminary data.</text>
</comment>
<keyword evidence="3" id="KW-0337">GPI-anchor biosynthesis</keyword>
<evidence type="ECO:0000256" key="2">
    <source>
        <dbReference type="ARBA" id="ARBA00004687"/>
    </source>
</evidence>
<keyword evidence="7 9" id="KW-0472">Membrane</keyword>
<evidence type="ECO:0000256" key="6">
    <source>
        <dbReference type="ARBA" id="ARBA00022989"/>
    </source>
</evidence>
<proteinExistence type="predicted"/>
<evidence type="ECO:0000256" key="7">
    <source>
        <dbReference type="ARBA" id="ARBA00023136"/>
    </source>
</evidence>
<feature type="transmembrane region" description="Helical" evidence="9">
    <location>
        <begin position="115"/>
        <end position="138"/>
    </location>
</feature>
<evidence type="ECO:0000256" key="8">
    <source>
        <dbReference type="SAM" id="MobiDB-lite"/>
    </source>
</evidence>